<dbReference type="RefSeq" id="WP_132221371.1">
    <property type="nucleotide sequence ID" value="NZ_SMGO01000001.1"/>
</dbReference>
<dbReference type="PANTHER" id="PTHR32071:SF81">
    <property type="entry name" value="PROPIONATE CATABOLISM OPERON REGULATORY PROTEIN"/>
    <property type="match status" value="1"/>
</dbReference>
<dbReference type="InterPro" id="IPR025943">
    <property type="entry name" value="Sigma_54_int_dom_ATP-bd_2"/>
</dbReference>
<evidence type="ECO:0000256" key="4">
    <source>
        <dbReference type="ARBA" id="ARBA00023125"/>
    </source>
</evidence>
<keyword evidence="2" id="KW-0067">ATP-binding</keyword>
<dbReference type="PROSITE" id="PS00675">
    <property type="entry name" value="SIGMA54_INTERACT_1"/>
    <property type="match status" value="1"/>
</dbReference>
<gene>
    <name evidence="9" type="ORF">C8N28_0589</name>
</gene>
<feature type="domain" description="Sigma-54 factor interaction" evidence="7">
    <location>
        <begin position="144"/>
        <end position="373"/>
    </location>
</feature>
<evidence type="ECO:0000313" key="10">
    <source>
        <dbReference type="Proteomes" id="UP000294616"/>
    </source>
</evidence>
<sequence>MINVLLVEDDTTFSAIIESFLKKNGYQVDPYFSISNSINAIKKNKYDLVLLDYRLGDGNGLEVLDFIQHHGLVVPVIIMTGFSDVRTAVRAMRKGVYDYITKPVNQDELLMILKEALTNSTEKPNIVSKLKLKEEDNSDEKEYVKGKSKIANKLQEYIDLVAPTDMTVLIRGESGTGKEYVAKSIHEKSKRAGKPFVSIDCGTLSKELAGSELFGHIKGSFTGAVVDKRGQFEEASGGTLFLDEIGNLSYEVQVKLLRALQERIIQPIGANKQIKVDVRVIAATNDDLLGSSAGGDFREDLYHRINEFEIHVPPLRERGNDLNLFVDFFMKKANEELERDVKQLDEEVIAVFESYEWPGNLRELKNVVKRMVLLTQGDTVQVSALPEDMVQSLKNNINSYDISGDDLKSKSEAHERQLIIEVLQKVKYNKSKAAQLLNIDRKTLYNKLDKYQIS</sequence>
<dbReference type="InterPro" id="IPR003593">
    <property type="entry name" value="AAA+_ATPase"/>
</dbReference>
<proteinExistence type="predicted"/>
<keyword evidence="6" id="KW-0597">Phosphoprotein</keyword>
<dbReference type="PRINTS" id="PR01590">
    <property type="entry name" value="HTHFIS"/>
</dbReference>
<dbReference type="Gene3D" id="1.10.10.60">
    <property type="entry name" value="Homeodomain-like"/>
    <property type="match status" value="1"/>
</dbReference>
<dbReference type="GO" id="GO:0043565">
    <property type="term" value="F:sequence-specific DNA binding"/>
    <property type="evidence" value="ECO:0007669"/>
    <property type="project" value="InterPro"/>
</dbReference>
<feature type="domain" description="Response regulatory" evidence="8">
    <location>
        <begin position="3"/>
        <end position="117"/>
    </location>
</feature>
<dbReference type="EMBL" id="SMGO01000001">
    <property type="protein sequence ID" value="TCK85286.1"/>
    <property type="molecule type" value="Genomic_DNA"/>
</dbReference>
<dbReference type="PANTHER" id="PTHR32071">
    <property type="entry name" value="TRANSCRIPTIONAL REGULATORY PROTEIN"/>
    <property type="match status" value="1"/>
</dbReference>
<dbReference type="GO" id="GO:0006355">
    <property type="term" value="P:regulation of DNA-templated transcription"/>
    <property type="evidence" value="ECO:0007669"/>
    <property type="project" value="InterPro"/>
</dbReference>
<keyword evidence="3" id="KW-0805">Transcription regulation</keyword>
<dbReference type="FunFam" id="3.40.50.300:FF:000006">
    <property type="entry name" value="DNA-binding transcriptional regulator NtrC"/>
    <property type="match status" value="1"/>
</dbReference>
<organism evidence="9 10">
    <name type="scientific">Albibacterium bauzanense</name>
    <dbReference type="NCBI Taxonomy" id="653929"/>
    <lineage>
        <taxon>Bacteria</taxon>
        <taxon>Pseudomonadati</taxon>
        <taxon>Bacteroidota</taxon>
        <taxon>Sphingobacteriia</taxon>
        <taxon>Sphingobacteriales</taxon>
        <taxon>Sphingobacteriaceae</taxon>
        <taxon>Albibacterium</taxon>
    </lineage>
</organism>
<dbReference type="Pfam" id="PF25601">
    <property type="entry name" value="AAA_lid_14"/>
    <property type="match status" value="1"/>
</dbReference>
<dbReference type="InterPro" id="IPR058031">
    <property type="entry name" value="AAA_lid_NorR"/>
</dbReference>
<name>A0A4R1M084_9SPHI</name>
<dbReference type="PROSITE" id="PS50045">
    <property type="entry name" value="SIGMA54_INTERACT_4"/>
    <property type="match status" value="1"/>
</dbReference>
<evidence type="ECO:0000256" key="3">
    <source>
        <dbReference type="ARBA" id="ARBA00023015"/>
    </source>
</evidence>
<dbReference type="Proteomes" id="UP000294616">
    <property type="component" value="Unassembled WGS sequence"/>
</dbReference>
<dbReference type="OrthoDB" id="9767722at2"/>
<dbReference type="InterPro" id="IPR025662">
    <property type="entry name" value="Sigma_54_int_dom_ATP-bd_1"/>
</dbReference>
<evidence type="ECO:0000256" key="5">
    <source>
        <dbReference type="ARBA" id="ARBA00023163"/>
    </source>
</evidence>
<evidence type="ECO:0000256" key="6">
    <source>
        <dbReference type="PROSITE-ProRule" id="PRU00169"/>
    </source>
</evidence>
<dbReference type="SUPFAM" id="SSF52540">
    <property type="entry name" value="P-loop containing nucleoside triphosphate hydrolases"/>
    <property type="match status" value="1"/>
</dbReference>
<keyword evidence="5" id="KW-0804">Transcription</keyword>
<evidence type="ECO:0000256" key="2">
    <source>
        <dbReference type="ARBA" id="ARBA00022840"/>
    </source>
</evidence>
<keyword evidence="4" id="KW-0238">DNA-binding</keyword>
<dbReference type="Pfam" id="PF00072">
    <property type="entry name" value="Response_reg"/>
    <property type="match status" value="1"/>
</dbReference>
<dbReference type="PROSITE" id="PS00676">
    <property type="entry name" value="SIGMA54_INTERACT_2"/>
    <property type="match status" value="1"/>
</dbReference>
<evidence type="ECO:0000259" key="7">
    <source>
        <dbReference type="PROSITE" id="PS50045"/>
    </source>
</evidence>
<accession>A0A4R1M084</accession>
<dbReference type="Gene3D" id="3.40.50.2300">
    <property type="match status" value="1"/>
</dbReference>
<dbReference type="InterPro" id="IPR011006">
    <property type="entry name" value="CheY-like_superfamily"/>
</dbReference>
<dbReference type="InterPro" id="IPR001789">
    <property type="entry name" value="Sig_transdc_resp-reg_receiver"/>
</dbReference>
<dbReference type="PROSITE" id="PS50110">
    <property type="entry name" value="RESPONSE_REGULATORY"/>
    <property type="match status" value="1"/>
</dbReference>
<dbReference type="SMART" id="SM00382">
    <property type="entry name" value="AAA"/>
    <property type="match status" value="1"/>
</dbReference>
<dbReference type="AlphaFoldDB" id="A0A4R1M084"/>
<dbReference type="InterPro" id="IPR002197">
    <property type="entry name" value="HTH_Fis"/>
</dbReference>
<keyword evidence="1" id="KW-0547">Nucleotide-binding</keyword>
<dbReference type="InterPro" id="IPR025944">
    <property type="entry name" value="Sigma_54_int_dom_CS"/>
</dbReference>
<dbReference type="Gene3D" id="1.10.8.60">
    <property type="match status" value="1"/>
</dbReference>
<comment type="caution">
    <text evidence="9">The sequence shown here is derived from an EMBL/GenBank/DDBJ whole genome shotgun (WGS) entry which is preliminary data.</text>
</comment>
<dbReference type="InterPro" id="IPR002078">
    <property type="entry name" value="Sigma_54_int"/>
</dbReference>
<evidence type="ECO:0000256" key="1">
    <source>
        <dbReference type="ARBA" id="ARBA00022741"/>
    </source>
</evidence>
<reference evidence="9 10" key="1">
    <citation type="submission" date="2019-03" db="EMBL/GenBank/DDBJ databases">
        <title>Genomic Encyclopedia of Archaeal and Bacterial Type Strains, Phase II (KMG-II): from individual species to whole genera.</title>
        <authorList>
            <person name="Goeker M."/>
        </authorList>
    </citation>
    <scope>NUCLEOTIDE SEQUENCE [LARGE SCALE GENOMIC DNA]</scope>
    <source>
        <strain evidence="9 10">DSM 22554</strain>
    </source>
</reference>
<keyword evidence="10" id="KW-1185">Reference proteome</keyword>
<dbReference type="SUPFAM" id="SSF46689">
    <property type="entry name" value="Homeodomain-like"/>
    <property type="match status" value="1"/>
</dbReference>
<dbReference type="SMART" id="SM00448">
    <property type="entry name" value="REC"/>
    <property type="match status" value="1"/>
</dbReference>
<dbReference type="GO" id="GO:0005524">
    <property type="term" value="F:ATP binding"/>
    <property type="evidence" value="ECO:0007669"/>
    <property type="project" value="UniProtKB-KW"/>
</dbReference>
<dbReference type="Gene3D" id="3.40.50.300">
    <property type="entry name" value="P-loop containing nucleotide triphosphate hydrolases"/>
    <property type="match status" value="1"/>
</dbReference>
<evidence type="ECO:0000259" key="8">
    <source>
        <dbReference type="PROSITE" id="PS50110"/>
    </source>
</evidence>
<dbReference type="CDD" id="cd00009">
    <property type="entry name" value="AAA"/>
    <property type="match status" value="1"/>
</dbReference>
<dbReference type="PROSITE" id="PS00688">
    <property type="entry name" value="SIGMA54_INTERACT_3"/>
    <property type="match status" value="1"/>
</dbReference>
<dbReference type="SUPFAM" id="SSF52172">
    <property type="entry name" value="CheY-like"/>
    <property type="match status" value="1"/>
</dbReference>
<dbReference type="Pfam" id="PF02954">
    <property type="entry name" value="HTH_8"/>
    <property type="match status" value="1"/>
</dbReference>
<dbReference type="GO" id="GO:0000160">
    <property type="term" value="P:phosphorelay signal transduction system"/>
    <property type="evidence" value="ECO:0007669"/>
    <property type="project" value="InterPro"/>
</dbReference>
<feature type="modified residue" description="4-aspartylphosphate" evidence="6">
    <location>
        <position position="52"/>
    </location>
</feature>
<dbReference type="InterPro" id="IPR009057">
    <property type="entry name" value="Homeodomain-like_sf"/>
</dbReference>
<evidence type="ECO:0000313" key="9">
    <source>
        <dbReference type="EMBL" id="TCK85286.1"/>
    </source>
</evidence>
<dbReference type="InterPro" id="IPR027417">
    <property type="entry name" value="P-loop_NTPase"/>
</dbReference>
<protein>
    <submittedName>
        <fullName evidence="9">Two-component system response regulator HydG</fullName>
    </submittedName>
</protein>
<dbReference type="Pfam" id="PF00158">
    <property type="entry name" value="Sigma54_activat"/>
    <property type="match status" value="1"/>
</dbReference>